<name>A0ABV6FSX7_9BACT</name>
<dbReference type="RefSeq" id="WP_382387433.1">
    <property type="nucleotide sequence ID" value="NZ_JBHLWI010000028.1"/>
</dbReference>
<proteinExistence type="predicted"/>
<organism evidence="1 2">
    <name type="scientific">Fontibacter flavus</name>
    <dbReference type="NCBI Taxonomy" id="654838"/>
    <lineage>
        <taxon>Bacteria</taxon>
        <taxon>Pseudomonadati</taxon>
        <taxon>Bacteroidota</taxon>
        <taxon>Cytophagia</taxon>
        <taxon>Cytophagales</taxon>
        <taxon>Cyclobacteriaceae</taxon>
        <taxon>Fontibacter</taxon>
    </lineage>
</organism>
<dbReference type="Proteomes" id="UP001589797">
    <property type="component" value="Unassembled WGS sequence"/>
</dbReference>
<evidence type="ECO:0000313" key="1">
    <source>
        <dbReference type="EMBL" id="MFC0262972.1"/>
    </source>
</evidence>
<evidence type="ECO:0000313" key="2">
    <source>
        <dbReference type="Proteomes" id="UP001589797"/>
    </source>
</evidence>
<sequence>MQLILRMIKTFCGNDFFDETYPAQFLSSATNLLDSGIILLDRNDNIHRKHGTDPSGAW</sequence>
<reference evidence="1 2" key="1">
    <citation type="submission" date="2024-09" db="EMBL/GenBank/DDBJ databases">
        <authorList>
            <person name="Sun Q."/>
            <person name="Mori K."/>
        </authorList>
    </citation>
    <scope>NUCLEOTIDE SEQUENCE [LARGE SCALE GENOMIC DNA]</scope>
    <source>
        <strain evidence="1 2">CCM 7650</strain>
    </source>
</reference>
<gene>
    <name evidence="1" type="ORF">ACFFIP_09790</name>
</gene>
<comment type="caution">
    <text evidence="1">The sequence shown here is derived from an EMBL/GenBank/DDBJ whole genome shotgun (WGS) entry which is preliminary data.</text>
</comment>
<dbReference type="EMBL" id="JBHLWI010000028">
    <property type="protein sequence ID" value="MFC0262972.1"/>
    <property type="molecule type" value="Genomic_DNA"/>
</dbReference>
<protein>
    <submittedName>
        <fullName evidence="1">Uncharacterized protein</fullName>
    </submittedName>
</protein>
<keyword evidence="2" id="KW-1185">Reference proteome</keyword>
<accession>A0ABV6FSX7</accession>